<feature type="transmembrane region" description="Helical" evidence="7">
    <location>
        <begin position="121"/>
        <end position="141"/>
    </location>
</feature>
<dbReference type="AlphaFoldDB" id="A0A5B8MVE0"/>
<keyword evidence="8" id="KW-0732">Signal</keyword>
<feature type="transmembrane region" description="Helical" evidence="7">
    <location>
        <begin position="362"/>
        <end position="383"/>
    </location>
</feature>
<dbReference type="PANTHER" id="PTHR10383">
    <property type="entry name" value="SERINE INCORPORATOR"/>
    <property type="match status" value="1"/>
</dbReference>
<dbReference type="EMBL" id="HBHL01005085">
    <property type="protein sequence ID" value="CAD9714473.1"/>
    <property type="molecule type" value="Transcribed_RNA"/>
</dbReference>
<dbReference type="EMBL" id="HBHL01005086">
    <property type="protein sequence ID" value="CAD9714474.1"/>
    <property type="molecule type" value="Transcribed_RNA"/>
</dbReference>
<keyword evidence="3 7" id="KW-0812">Transmembrane</keyword>
<evidence type="ECO:0000313" key="10">
    <source>
        <dbReference type="EMBL" id="CAD9714474.1"/>
    </source>
</evidence>
<name>A0A5B8MVE0_9CHLO</name>
<comment type="similarity">
    <text evidence="2">Belongs to the TDE1 family.</text>
</comment>
<organism evidence="11 12">
    <name type="scientific">Chloropicon primus</name>
    <dbReference type="NCBI Taxonomy" id="1764295"/>
    <lineage>
        <taxon>Eukaryota</taxon>
        <taxon>Viridiplantae</taxon>
        <taxon>Chlorophyta</taxon>
        <taxon>Chloropicophyceae</taxon>
        <taxon>Chloropicales</taxon>
        <taxon>Chloropicaceae</taxon>
        <taxon>Chloropicon</taxon>
    </lineage>
</organism>
<feature type="signal peptide" evidence="8">
    <location>
        <begin position="1"/>
        <end position="21"/>
    </location>
</feature>
<keyword evidence="5 7" id="KW-0472">Membrane</keyword>
<feature type="transmembrane region" description="Helical" evidence="7">
    <location>
        <begin position="187"/>
        <end position="212"/>
    </location>
</feature>
<evidence type="ECO:0000256" key="8">
    <source>
        <dbReference type="SAM" id="SignalP"/>
    </source>
</evidence>
<keyword evidence="4 7" id="KW-1133">Transmembrane helix</keyword>
<dbReference type="EMBL" id="CP031043">
    <property type="protein sequence ID" value="QDZ23380.1"/>
    <property type="molecule type" value="Genomic_DNA"/>
</dbReference>
<sequence>MGGLITAPLSMASACLGSCAATCACSACKSCVNGLSKVSRGAYMFLFLVSIFLSWIMRDYAQPLMKKIPWIDTMGIRPSDEWFGKQAVYRISMGNFLFFALFSCLLAGVKYKGEARAKLHTGGWFMKIMAWIVFQVVPFFLPNESMEVYSMFARFGSGLFLIMQMMILLDFAHAWNDSWVNKEHYGWVAGLLALTSASYGLCVAGVVVMYKFFDPEGETCKTNVTLITVTLLMFVAFSVISLLPQVEHGSLFPSAVIALYTVFLCFSALGSQPEDYHCNGMGHKMDSTKLWIGMVFTLCSVAYSAFSAGSASASFSLTDNAYSTSSTPLVSAPGTKSMSRRDSEDEETGSTGDHAEFEEVDYSYSFFHLVFALACMYVAMLMTGWGSPAAHQGKDTIDVGWTSYWVKIVSQWVMGGLYTWTLVAPVLLKDREFF</sequence>
<accession>A0A5B8MVE0</accession>
<reference evidence="9" key="2">
    <citation type="submission" date="2021-01" db="EMBL/GenBank/DDBJ databases">
        <authorList>
            <person name="Corre E."/>
            <person name="Pelletier E."/>
            <person name="Niang G."/>
            <person name="Scheremetjew M."/>
            <person name="Finn R."/>
            <person name="Kale V."/>
            <person name="Holt S."/>
            <person name="Cochrane G."/>
            <person name="Meng A."/>
            <person name="Brown T."/>
            <person name="Cohen L."/>
        </authorList>
    </citation>
    <scope>NUCLEOTIDE SEQUENCE</scope>
    <source>
        <strain evidence="9">CCMP1205</strain>
    </source>
</reference>
<dbReference type="InterPro" id="IPR005016">
    <property type="entry name" value="TDE1/TMS"/>
</dbReference>
<feature type="transmembrane region" description="Helical" evidence="7">
    <location>
        <begin position="41"/>
        <end position="57"/>
    </location>
</feature>
<evidence type="ECO:0000256" key="5">
    <source>
        <dbReference type="ARBA" id="ARBA00023136"/>
    </source>
</evidence>
<evidence type="ECO:0000313" key="11">
    <source>
        <dbReference type="EMBL" id="QDZ23380.1"/>
    </source>
</evidence>
<comment type="subcellular location">
    <subcellularLocation>
        <location evidence="1">Membrane</location>
        <topology evidence="1">Multi-pass membrane protein</topology>
    </subcellularLocation>
</comment>
<evidence type="ECO:0000313" key="12">
    <source>
        <dbReference type="Proteomes" id="UP000316726"/>
    </source>
</evidence>
<feature type="transmembrane region" description="Helical" evidence="7">
    <location>
        <begin position="290"/>
        <end position="309"/>
    </location>
</feature>
<feature type="region of interest" description="Disordered" evidence="6">
    <location>
        <begin position="323"/>
        <end position="352"/>
    </location>
</feature>
<feature type="transmembrane region" description="Helical" evidence="7">
    <location>
        <begin position="87"/>
        <end position="109"/>
    </location>
</feature>
<feature type="transmembrane region" description="Helical" evidence="7">
    <location>
        <begin position="153"/>
        <end position="175"/>
    </location>
</feature>
<feature type="compositionally biased region" description="Polar residues" evidence="6">
    <location>
        <begin position="323"/>
        <end position="337"/>
    </location>
</feature>
<evidence type="ECO:0000256" key="6">
    <source>
        <dbReference type="SAM" id="MobiDB-lite"/>
    </source>
</evidence>
<dbReference type="PANTHER" id="PTHR10383:SF9">
    <property type="entry name" value="SERINE INCORPORATOR, ISOFORM F"/>
    <property type="match status" value="1"/>
</dbReference>
<proteinExistence type="inferred from homology"/>
<feature type="chain" id="PRO_5036138510" evidence="8">
    <location>
        <begin position="22"/>
        <end position="434"/>
    </location>
</feature>
<dbReference type="Proteomes" id="UP000316726">
    <property type="component" value="Chromosome 10"/>
</dbReference>
<feature type="transmembrane region" description="Helical" evidence="7">
    <location>
        <begin position="404"/>
        <end position="428"/>
    </location>
</feature>
<dbReference type="Pfam" id="PF03348">
    <property type="entry name" value="Serinc"/>
    <property type="match status" value="1"/>
</dbReference>
<evidence type="ECO:0000256" key="3">
    <source>
        <dbReference type="ARBA" id="ARBA00022692"/>
    </source>
</evidence>
<dbReference type="OrthoDB" id="5963193at2759"/>
<evidence type="ECO:0000256" key="1">
    <source>
        <dbReference type="ARBA" id="ARBA00004141"/>
    </source>
</evidence>
<protein>
    <submittedName>
        <fullName evidence="11">Serine incorporator protein</fullName>
    </submittedName>
</protein>
<evidence type="ECO:0000256" key="7">
    <source>
        <dbReference type="SAM" id="Phobius"/>
    </source>
</evidence>
<evidence type="ECO:0000256" key="4">
    <source>
        <dbReference type="ARBA" id="ARBA00022989"/>
    </source>
</evidence>
<evidence type="ECO:0000313" key="9">
    <source>
        <dbReference type="EMBL" id="CAD9714473.1"/>
    </source>
</evidence>
<evidence type="ECO:0000256" key="2">
    <source>
        <dbReference type="ARBA" id="ARBA00006665"/>
    </source>
</evidence>
<feature type="transmembrane region" description="Helical" evidence="7">
    <location>
        <begin position="224"/>
        <end position="244"/>
    </location>
</feature>
<dbReference type="GO" id="GO:0016020">
    <property type="term" value="C:membrane"/>
    <property type="evidence" value="ECO:0007669"/>
    <property type="project" value="UniProtKB-SubCell"/>
</dbReference>
<feature type="transmembrane region" description="Helical" evidence="7">
    <location>
        <begin position="250"/>
        <end position="269"/>
    </location>
</feature>
<keyword evidence="12" id="KW-1185">Reference proteome</keyword>
<reference evidence="11 12" key="1">
    <citation type="submission" date="2018-07" db="EMBL/GenBank/DDBJ databases">
        <title>The complete nuclear genome of the prasinophyte Chloropicon primus (CCMP1205).</title>
        <authorList>
            <person name="Pombert J.-F."/>
            <person name="Otis C."/>
            <person name="Turmel M."/>
            <person name="Lemieux C."/>
        </authorList>
    </citation>
    <scope>NUCLEOTIDE SEQUENCE [LARGE SCALE GENOMIC DNA]</scope>
    <source>
        <strain evidence="11 12">CCMP1205</strain>
    </source>
</reference>
<gene>
    <name evidence="11" type="ORF">A3770_10p58980</name>
    <name evidence="9" type="ORF">CPRI1469_LOCUS3326</name>
    <name evidence="10" type="ORF">CPRI1469_LOCUS3327</name>
</gene>